<proteinExistence type="inferred from homology"/>
<comment type="similarity">
    <text evidence="1">Belongs to the vitamin uptake transporter (VUT/ECF) (TC 2.A.88) family. Q precursor transporter subfamily.</text>
</comment>
<dbReference type="InterPro" id="IPR003744">
    <property type="entry name" value="YhhQ"/>
</dbReference>
<organism evidence="2 3">
    <name type="scientific">Sphingomonas naphthae</name>
    <dbReference type="NCBI Taxonomy" id="1813468"/>
    <lineage>
        <taxon>Bacteria</taxon>
        <taxon>Pseudomonadati</taxon>
        <taxon>Pseudomonadota</taxon>
        <taxon>Alphaproteobacteria</taxon>
        <taxon>Sphingomonadales</taxon>
        <taxon>Sphingomonadaceae</taxon>
        <taxon>Sphingomonas</taxon>
    </lineage>
</organism>
<dbReference type="PANTHER" id="PTHR34300:SF2">
    <property type="entry name" value="QUEUOSINE PRECURSOR TRANSPORTER-RELATED"/>
    <property type="match status" value="1"/>
</dbReference>
<dbReference type="HAMAP" id="MF_02088">
    <property type="entry name" value="Q_prec_transport"/>
    <property type="match status" value="1"/>
</dbReference>
<accession>A0ABY7TJ17</accession>
<dbReference type="RefSeq" id="WP_273687230.1">
    <property type="nucleotide sequence ID" value="NZ_CP117411.1"/>
</dbReference>
<name>A0ABY7TJ17_9SPHN</name>
<keyword evidence="1" id="KW-0813">Transport</keyword>
<keyword evidence="3" id="KW-1185">Reference proteome</keyword>
<evidence type="ECO:0000313" key="3">
    <source>
        <dbReference type="Proteomes" id="UP001220395"/>
    </source>
</evidence>
<keyword evidence="1" id="KW-1133">Transmembrane helix</keyword>
<feature type="transmembrane region" description="Helical" evidence="1">
    <location>
        <begin position="181"/>
        <end position="202"/>
    </location>
</feature>
<feature type="transmembrane region" description="Helical" evidence="1">
    <location>
        <begin position="38"/>
        <end position="60"/>
    </location>
</feature>
<dbReference type="Pfam" id="PF02592">
    <property type="entry name" value="Vut_1"/>
    <property type="match status" value="1"/>
</dbReference>
<evidence type="ECO:0000313" key="2">
    <source>
        <dbReference type="EMBL" id="WCT73190.1"/>
    </source>
</evidence>
<comment type="function">
    <text evidence="1">Involved in the import of queuosine (Q) precursors, required for Q precursor salvage.</text>
</comment>
<evidence type="ECO:0000256" key="1">
    <source>
        <dbReference type="HAMAP-Rule" id="MF_02088"/>
    </source>
</evidence>
<comment type="subcellular location">
    <subcellularLocation>
        <location evidence="1">Cell inner membrane</location>
        <topology evidence="1">Multi-pass membrane protein</topology>
    </subcellularLocation>
</comment>
<dbReference type="NCBIfam" id="TIGR00697">
    <property type="entry name" value="queuosine precursor transporter"/>
    <property type="match status" value="1"/>
</dbReference>
<keyword evidence="1" id="KW-0472">Membrane</keyword>
<feature type="transmembrane region" description="Helical" evidence="1">
    <location>
        <begin position="111"/>
        <end position="131"/>
    </location>
</feature>
<dbReference type="EMBL" id="CP117411">
    <property type="protein sequence ID" value="WCT73190.1"/>
    <property type="molecule type" value="Genomic_DNA"/>
</dbReference>
<keyword evidence="1" id="KW-1003">Cell membrane</keyword>
<dbReference type="PANTHER" id="PTHR34300">
    <property type="entry name" value="QUEUOSINE PRECURSOR TRANSPORTER-RELATED"/>
    <property type="match status" value="1"/>
</dbReference>
<gene>
    <name evidence="2" type="ORF">PQ455_16445</name>
</gene>
<reference evidence="2 3" key="1">
    <citation type="submission" date="2023-02" db="EMBL/GenBank/DDBJ databases">
        <title>Genome sequence of Sphingomonas naphthae.</title>
        <authorList>
            <person name="Kim S."/>
            <person name="Heo J."/>
            <person name="Kwon S.-W."/>
        </authorList>
    </citation>
    <scope>NUCLEOTIDE SEQUENCE [LARGE SCALE GENOMIC DNA]</scope>
    <source>
        <strain evidence="2 3">KACC 18716</strain>
    </source>
</reference>
<dbReference type="Proteomes" id="UP001220395">
    <property type="component" value="Chromosome"/>
</dbReference>
<feature type="transmembrane region" description="Helical" evidence="1">
    <location>
        <begin position="67"/>
        <end position="91"/>
    </location>
</feature>
<keyword evidence="1" id="KW-0997">Cell inner membrane</keyword>
<keyword evidence="1" id="KW-0812">Transmembrane</keyword>
<feature type="transmembrane region" description="Helical" evidence="1">
    <location>
        <begin position="143"/>
        <end position="169"/>
    </location>
</feature>
<protein>
    <recommendedName>
        <fullName evidence="1">Probable queuosine precursor transporter</fullName>
        <shortName evidence="1">Q precursor transporter</shortName>
    </recommendedName>
</protein>
<sequence length="210" mass="22532">MDKAPQSRALLVFSLLYGGLVCISGVLGAKQVALGPLAVEAGIFGFLLLVVIGSAIAELWGRSTADWIVRVGFIPLLVSMALIQLVLALPADPNMYPPLKEAFPIVTGQSGRMMLAGLISYGTSQTLNVLIFSKLASGRGKLVWLRAMIASVASQIIDTLLFISISFYGERPIMELMLGQMLAKVVLSIVLVPFLVTAFVWLGRRLDARG</sequence>